<gene>
    <name evidence="1" type="ORF">FRZ06_14390</name>
</gene>
<dbReference type="EMBL" id="CP042469">
    <property type="protein sequence ID" value="QOX64443.1"/>
    <property type="molecule type" value="Genomic_DNA"/>
</dbReference>
<evidence type="ECO:0000313" key="2">
    <source>
        <dbReference type="Proteomes" id="UP000594014"/>
    </source>
</evidence>
<reference evidence="1" key="1">
    <citation type="submission" date="2019-08" db="EMBL/GenBank/DDBJ databases">
        <title>Genome sequence of Clostridiales bacterium MT110.</title>
        <authorList>
            <person name="Cao J."/>
        </authorList>
    </citation>
    <scope>NUCLEOTIDE SEQUENCE</scope>
    <source>
        <strain evidence="1">MT110</strain>
    </source>
</reference>
<protein>
    <submittedName>
        <fullName evidence="1">Uncharacterized protein</fullName>
    </submittedName>
</protein>
<sequence length="283" mass="33514">MGKLQLYFSRPNLTRSAIPAQLFFCTKLCYHRKRRKNMRQEKDCIYEILTTASYLNQHKQLKPYAYQVLFEQMAERHLSDLGLNVDTTMQYGLAWALISMSLEVTNPIEDNMKLLGSTWFSQHKGPYFRRELLFRDEAGRLMFQGSTHSVLLDMEKRTVFRKKEPPFPMHEPTEQFLVNASPGFKLETELFPVEDRSVMPSHIDCLGHVNNCRYGEFIYDTFSEEEQEKLKHLKRMDIHFLSELRKGDRFTIKKSAEEQRLYFQGFNQSKDDVSFNIQMQFGD</sequence>
<accession>A0ACD1ADR6</accession>
<dbReference type="Proteomes" id="UP000594014">
    <property type="component" value="Chromosome"/>
</dbReference>
<proteinExistence type="predicted"/>
<evidence type="ECO:0000313" key="1">
    <source>
        <dbReference type="EMBL" id="QOX64443.1"/>
    </source>
</evidence>
<keyword evidence="2" id="KW-1185">Reference proteome</keyword>
<name>A0ACD1ADR6_9FIRM</name>
<organism evidence="1 2">
    <name type="scientific">Anoxybacterium hadale</name>
    <dbReference type="NCBI Taxonomy" id="3408580"/>
    <lineage>
        <taxon>Bacteria</taxon>
        <taxon>Bacillati</taxon>
        <taxon>Bacillota</taxon>
        <taxon>Clostridia</taxon>
        <taxon>Peptostreptococcales</taxon>
        <taxon>Anaerovoracaceae</taxon>
        <taxon>Anoxybacterium</taxon>
    </lineage>
</organism>